<evidence type="ECO:0000256" key="5">
    <source>
        <dbReference type="SAM" id="Phobius"/>
    </source>
</evidence>
<dbReference type="CDD" id="cd07042">
    <property type="entry name" value="STAS_SulP_like_sulfate_transporter"/>
    <property type="match status" value="1"/>
</dbReference>
<protein>
    <submittedName>
        <fullName evidence="7">SulP family inorganic anion transporter</fullName>
    </submittedName>
</protein>
<feature type="transmembrane region" description="Helical" evidence="5">
    <location>
        <begin position="333"/>
        <end position="350"/>
    </location>
</feature>
<dbReference type="GO" id="GO:0055085">
    <property type="term" value="P:transmembrane transport"/>
    <property type="evidence" value="ECO:0007669"/>
    <property type="project" value="InterPro"/>
</dbReference>
<dbReference type="AlphaFoldDB" id="A0A935W5M7"/>
<feature type="domain" description="STAS" evidence="6">
    <location>
        <begin position="454"/>
        <end position="563"/>
    </location>
</feature>
<evidence type="ECO:0000313" key="7">
    <source>
        <dbReference type="EMBL" id="MBK7955123.1"/>
    </source>
</evidence>
<evidence type="ECO:0000259" key="6">
    <source>
        <dbReference type="PROSITE" id="PS50801"/>
    </source>
</evidence>
<feature type="transmembrane region" description="Helical" evidence="5">
    <location>
        <begin position="72"/>
        <end position="93"/>
    </location>
</feature>
<keyword evidence="3 5" id="KW-1133">Transmembrane helix</keyword>
<dbReference type="Pfam" id="PF00916">
    <property type="entry name" value="Sulfate_transp"/>
    <property type="match status" value="1"/>
</dbReference>
<dbReference type="EMBL" id="JADJOT010000010">
    <property type="protein sequence ID" value="MBK7955123.1"/>
    <property type="molecule type" value="Genomic_DNA"/>
</dbReference>
<comment type="caution">
    <text evidence="7">The sequence shown here is derived from an EMBL/GenBank/DDBJ whole genome shotgun (WGS) entry which is preliminary data.</text>
</comment>
<evidence type="ECO:0000256" key="3">
    <source>
        <dbReference type="ARBA" id="ARBA00022989"/>
    </source>
</evidence>
<feature type="transmembrane region" description="Helical" evidence="5">
    <location>
        <begin position="99"/>
        <end position="119"/>
    </location>
</feature>
<dbReference type="SUPFAM" id="SSF52091">
    <property type="entry name" value="SpoIIaa-like"/>
    <property type="match status" value="1"/>
</dbReference>
<reference evidence="7 8" key="1">
    <citation type="submission" date="2020-10" db="EMBL/GenBank/DDBJ databases">
        <title>Connecting structure to function with the recovery of over 1000 high-quality activated sludge metagenome-assembled genomes encoding full-length rRNA genes using long-read sequencing.</title>
        <authorList>
            <person name="Singleton C.M."/>
            <person name="Petriglieri F."/>
            <person name="Kristensen J.M."/>
            <person name="Kirkegaard R.H."/>
            <person name="Michaelsen T.Y."/>
            <person name="Andersen M.H."/>
            <person name="Karst S.M."/>
            <person name="Dueholm M.S."/>
            <person name="Nielsen P.H."/>
            <person name="Albertsen M."/>
        </authorList>
    </citation>
    <scope>NUCLEOTIDE SEQUENCE [LARGE SCALE GENOMIC DNA]</scope>
    <source>
        <strain evidence="7">Fred_18-Q3-R57-64_BAT3C.720</strain>
    </source>
</reference>
<dbReference type="InterPro" id="IPR036513">
    <property type="entry name" value="STAS_dom_sf"/>
</dbReference>
<sequence length="579" mass="61323">MATRNEQVHAAVQRMKPKRRFLASDLIAALTFAVVNVPQAMAHALLATVNPLLGIYTLMIAVPIGTIFSSSVFMNVSTTGALAVAAGVVLVDFPDDQKLPALVVLVLLVGVIQLLAGLFRLGFLIRFVSNAVMTGFLNGVAVLIILGQLSDLTGFQSSFSNRVAQALDLLLRIGQISVPDSIIGGVTLVLIVALLFLKRLQRYAFIIAIAAATILLVVLNLPFMPTATYFGNVPMVGDIAAITRSLPELMMPQPALVMSLLLPAFSVAVIGLVQGAGVSQGTPNPDGQYPNVSRDFLGQGAANMATSIVGGIPAGGSVSGTVLMMSAGARSRWGNIFVGLFVALIVLLAGPLVERVPMPALAALLIVAGFQGLRIEQAVMAWQTGRISRLVMLATFLATLTVPLQFAVLFGVVLSILLNTIRQSNKVVVTQWVLQAQGFPVEQPPPERLPSHQLTLLHVYGSLFFAAAKNIEEMLPEVGDSIRAVVAINLRGISEIGSTYMTVLQRYAQALQARQGKLMLVGVDPLVRDQLAKTGVLKLIGDENVFVATPQIGEALNRAVAAASAWIEQEPIVKAPGTT</sequence>
<feature type="transmembrane region" description="Helical" evidence="5">
    <location>
        <begin position="169"/>
        <end position="196"/>
    </location>
</feature>
<dbReference type="InterPro" id="IPR001902">
    <property type="entry name" value="SLC26A/SulP_fam"/>
</dbReference>
<evidence type="ECO:0000256" key="2">
    <source>
        <dbReference type="ARBA" id="ARBA00022692"/>
    </source>
</evidence>
<comment type="subcellular location">
    <subcellularLocation>
        <location evidence="1">Membrane</location>
        <topology evidence="1">Multi-pass membrane protein</topology>
    </subcellularLocation>
</comment>
<evidence type="ECO:0000313" key="8">
    <source>
        <dbReference type="Proteomes" id="UP000706151"/>
    </source>
</evidence>
<name>A0A935W5M7_9PROT</name>
<dbReference type="GO" id="GO:0016020">
    <property type="term" value="C:membrane"/>
    <property type="evidence" value="ECO:0007669"/>
    <property type="project" value="UniProtKB-SubCell"/>
</dbReference>
<dbReference type="PROSITE" id="PS50801">
    <property type="entry name" value="STAS"/>
    <property type="match status" value="1"/>
</dbReference>
<dbReference type="Gene3D" id="3.30.750.24">
    <property type="entry name" value="STAS domain"/>
    <property type="match status" value="1"/>
</dbReference>
<dbReference type="InterPro" id="IPR002645">
    <property type="entry name" value="STAS_dom"/>
</dbReference>
<dbReference type="Pfam" id="PF01740">
    <property type="entry name" value="STAS"/>
    <property type="match status" value="1"/>
</dbReference>
<feature type="transmembrane region" description="Helical" evidence="5">
    <location>
        <begin position="255"/>
        <end position="273"/>
    </location>
</feature>
<evidence type="ECO:0000256" key="1">
    <source>
        <dbReference type="ARBA" id="ARBA00004141"/>
    </source>
</evidence>
<feature type="transmembrane region" description="Helical" evidence="5">
    <location>
        <begin position="203"/>
        <end position="223"/>
    </location>
</feature>
<feature type="transmembrane region" description="Helical" evidence="5">
    <location>
        <begin position="393"/>
        <end position="418"/>
    </location>
</feature>
<proteinExistence type="predicted"/>
<feature type="transmembrane region" description="Helical" evidence="5">
    <location>
        <begin position="21"/>
        <end position="38"/>
    </location>
</feature>
<dbReference type="Proteomes" id="UP000706151">
    <property type="component" value="Unassembled WGS sequence"/>
</dbReference>
<feature type="transmembrane region" description="Helical" evidence="5">
    <location>
        <begin position="44"/>
        <end position="65"/>
    </location>
</feature>
<dbReference type="InterPro" id="IPR011547">
    <property type="entry name" value="SLC26A/SulP_dom"/>
</dbReference>
<feature type="transmembrane region" description="Helical" evidence="5">
    <location>
        <begin position="131"/>
        <end position="149"/>
    </location>
</feature>
<evidence type="ECO:0000256" key="4">
    <source>
        <dbReference type="ARBA" id="ARBA00023136"/>
    </source>
</evidence>
<feature type="transmembrane region" description="Helical" evidence="5">
    <location>
        <begin position="356"/>
        <end position="373"/>
    </location>
</feature>
<gene>
    <name evidence="7" type="ORF">IPK02_14920</name>
</gene>
<keyword evidence="2 5" id="KW-0812">Transmembrane</keyword>
<organism evidence="7 8">
    <name type="scientific">Candidatus Accumulibacter affinis</name>
    <dbReference type="NCBI Taxonomy" id="2954384"/>
    <lineage>
        <taxon>Bacteria</taxon>
        <taxon>Pseudomonadati</taxon>
        <taxon>Pseudomonadota</taxon>
        <taxon>Betaproteobacteria</taxon>
        <taxon>Candidatus Accumulibacter</taxon>
    </lineage>
</organism>
<keyword evidence="4 5" id="KW-0472">Membrane</keyword>
<dbReference type="PANTHER" id="PTHR11814">
    <property type="entry name" value="SULFATE TRANSPORTER"/>
    <property type="match status" value="1"/>
</dbReference>
<accession>A0A935W5M7</accession>